<keyword evidence="6 9" id="KW-0472">Membrane</keyword>
<evidence type="ECO:0000256" key="6">
    <source>
        <dbReference type="ARBA" id="ARBA00023136"/>
    </source>
</evidence>
<evidence type="ECO:0000313" key="13">
    <source>
        <dbReference type="EMBL" id="CAE4627481.1"/>
    </source>
</evidence>
<name>A0A7S4RWY6_9DINO</name>
<keyword evidence="7" id="KW-0325">Glycoprotein</keyword>
<accession>A0A7S4RWY6</accession>
<dbReference type="InterPro" id="IPR056858">
    <property type="entry name" value="VSR_TRX"/>
</dbReference>
<reference evidence="13" key="1">
    <citation type="submission" date="2021-01" db="EMBL/GenBank/DDBJ databases">
        <authorList>
            <person name="Corre E."/>
            <person name="Pelletier E."/>
            <person name="Niang G."/>
            <person name="Scheremetjew M."/>
            <person name="Finn R."/>
            <person name="Kale V."/>
            <person name="Holt S."/>
            <person name="Cochrane G."/>
            <person name="Meng A."/>
            <person name="Brown T."/>
            <person name="Cohen L."/>
        </authorList>
    </citation>
    <scope>NUCLEOTIDE SEQUENCE</scope>
    <source>
        <strain evidence="13">CCMP3105</strain>
    </source>
</reference>
<dbReference type="InterPro" id="IPR003137">
    <property type="entry name" value="PA_domain"/>
</dbReference>
<evidence type="ECO:0000256" key="7">
    <source>
        <dbReference type="ARBA" id="ARBA00023180"/>
    </source>
</evidence>
<keyword evidence="4" id="KW-0677">Repeat</keyword>
<evidence type="ECO:0000256" key="9">
    <source>
        <dbReference type="SAM" id="Phobius"/>
    </source>
</evidence>
<comment type="subcellular location">
    <subcellularLocation>
        <location evidence="8">Endomembrane system</location>
        <topology evidence="8">Single-pass membrane protein</topology>
    </subcellularLocation>
    <subcellularLocation>
        <location evidence="1">Membrane</location>
        <topology evidence="1">Single-pass type I membrane protein</topology>
    </subcellularLocation>
</comment>
<dbReference type="GO" id="GO:0016020">
    <property type="term" value="C:membrane"/>
    <property type="evidence" value="ECO:0007669"/>
    <property type="project" value="UniProtKB-SubCell"/>
</dbReference>
<evidence type="ECO:0000256" key="2">
    <source>
        <dbReference type="ARBA" id="ARBA00022692"/>
    </source>
</evidence>
<dbReference type="Gene3D" id="3.50.30.30">
    <property type="match status" value="1"/>
</dbReference>
<feature type="transmembrane region" description="Helical" evidence="9">
    <location>
        <begin position="397"/>
        <end position="418"/>
    </location>
</feature>
<dbReference type="GO" id="GO:0012505">
    <property type="term" value="C:endomembrane system"/>
    <property type="evidence" value="ECO:0007669"/>
    <property type="project" value="UniProtKB-SubCell"/>
</dbReference>
<evidence type="ECO:0008006" key="14">
    <source>
        <dbReference type="Google" id="ProtNLM"/>
    </source>
</evidence>
<dbReference type="AlphaFoldDB" id="A0A7S4RWY6"/>
<sequence>MVLPPMRPWLIWPTCWTVAASQLCVLEPSALRSRLPGGCLRGATATFAPPLYADRIQGRLLWTERPCEGQSSGNDSAAWAPERAQAARYVVLLERSGGCSFAQKARAAASQGAQALVVVDRADSLASSEEVQQTLVGGDDGRRYGLVPTLFLGREAEPLAELAADSQAVVEVELRWDLLGAEVKLDLWLSAYHPAAADLLRQLAPVARALGKALVFHPHYHVRALPAGASHSVIAQDCLHSLPQFCTEGTAGLRGAALLEEAMRQHCVHALGHGAVGGASASWWDYVERLAQDCPEGSTVACSRGVLATCGLDIIAVDRCVAERGLTFLEDDRESRAWWSSAEVIIRINDGRYSGPLTAISVSRAVCRRLEVFPEACAAFKAVVEAPARLEVPRWVLIYWCILTFLASSAALWCASCLGARCHRARRKCA</sequence>
<evidence type="ECO:0000256" key="3">
    <source>
        <dbReference type="ARBA" id="ARBA00022729"/>
    </source>
</evidence>
<proteinExistence type="predicted"/>
<evidence type="ECO:0000256" key="5">
    <source>
        <dbReference type="ARBA" id="ARBA00022989"/>
    </source>
</evidence>
<evidence type="ECO:0000256" key="4">
    <source>
        <dbReference type="ARBA" id="ARBA00022737"/>
    </source>
</evidence>
<evidence type="ECO:0000256" key="8">
    <source>
        <dbReference type="ARBA" id="ARBA00037847"/>
    </source>
</evidence>
<keyword evidence="3 10" id="KW-0732">Signal</keyword>
<feature type="chain" id="PRO_5031555337" description="PA domain-containing protein" evidence="10">
    <location>
        <begin position="22"/>
        <end position="430"/>
    </location>
</feature>
<keyword evidence="5 9" id="KW-1133">Transmembrane helix</keyword>
<evidence type="ECO:0000259" key="12">
    <source>
        <dbReference type="Pfam" id="PF25011"/>
    </source>
</evidence>
<dbReference type="PANTHER" id="PTHR22702">
    <property type="entry name" value="PROTEASE-ASSOCIATED DOMAIN-CONTAINING PROTEIN"/>
    <property type="match status" value="1"/>
</dbReference>
<dbReference type="CDD" id="cd00538">
    <property type="entry name" value="PA"/>
    <property type="match status" value="1"/>
</dbReference>
<feature type="domain" description="Vacuolar sorting receptor thioredoxin-like" evidence="12">
    <location>
        <begin position="196"/>
        <end position="367"/>
    </location>
</feature>
<keyword evidence="2 9" id="KW-0812">Transmembrane</keyword>
<feature type="signal peptide" evidence="10">
    <location>
        <begin position="1"/>
        <end position="21"/>
    </location>
</feature>
<dbReference type="PANTHER" id="PTHR22702:SF1">
    <property type="entry name" value="PROTEASE-ASSOCIATED DOMAIN-CONTAINING PROTEIN 1"/>
    <property type="match status" value="1"/>
</dbReference>
<protein>
    <recommendedName>
        <fullName evidence="14">PA domain-containing protein</fullName>
    </recommendedName>
</protein>
<organism evidence="13">
    <name type="scientific">Alexandrium monilatum</name>
    <dbReference type="NCBI Taxonomy" id="311494"/>
    <lineage>
        <taxon>Eukaryota</taxon>
        <taxon>Sar</taxon>
        <taxon>Alveolata</taxon>
        <taxon>Dinophyceae</taxon>
        <taxon>Gonyaulacales</taxon>
        <taxon>Pyrocystaceae</taxon>
        <taxon>Alexandrium</taxon>
    </lineage>
</organism>
<gene>
    <name evidence="13" type="ORF">AMON00008_LOCUS41660</name>
</gene>
<dbReference type="Pfam" id="PF02225">
    <property type="entry name" value="PA"/>
    <property type="match status" value="1"/>
</dbReference>
<evidence type="ECO:0000256" key="10">
    <source>
        <dbReference type="SAM" id="SignalP"/>
    </source>
</evidence>
<dbReference type="EMBL" id="HBNR01059201">
    <property type="protein sequence ID" value="CAE4627481.1"/>
    <property type="molecule type" value="Transcribed_RNA"/>
</dbReference>
<evidence type="ECO:0000256" key="1">
    <source>
        <dbReference type="ARBA" id="ARBA00004479"/>
    </source>
</evidence>
<evidence type="ECO:0000259" key="11">
    <source>
        <dbReference type="Pfam" id="PF02225"/>
    </source>
</evidence>
<feature type="domain" description="PA" evidence="11">
    <location>
        <begin position="78"/>
        <end position="155"/>
    </location>
</feature>
<dbReference type="Pfam" id="PF25011">
    <property type="entry name" value="VSR_TRX"/>
    <property type="match status" value="1"/>
</dbReference>